<keyword evidence="10" id="KW-0066">ATP synthesis</keyword>
<dbReference type="NCBIfam" id="TIGR01039">
    <property type="entry name" value="atpD"/>
    <property type="match status" value="1"/>
</dbReference>
<keyword evidence="9" id="KW-0139">CF(1)</keyword>
<name>A0A0G0WDM5_9BACT</name>
<keyword evidence="8" id="KW-0472">Membrane</keyword>
<dbReference type="Pfam" id="PF22919">
    <property type="entry name" value="ATP-synt_VA_C"/>
    <property type="match status" value="1"/>
</dbReference>
<comment type="subcellular location">
    <subcellularLocation>
        <location evidence="1">Membrane</location>
    </subcellularLocation>
</comment>
<dbReference type="SUPFAM" id="SSF50615">
    <property type="entry name" value="N-terminal domain of alpha and beta subunits of F1 ATP synthase"/>
    <property type="match status" value="1"/>
</dbReference>
<sequence>MGKSTKDATSPVKGTVKGVKGQIVQVQIESAKLPALFEILTSPDDPEVKMEVFYQTEDISQCIALSKLSTLYRGMSITGSGSEITMPGSGSVLGRVINLFGEPQDGQGPISFSNRLPIYSKTPPLNVVKGGTDILETGIKAMDFLTPFLRGGKIGFIGGAGVGKTILMTELIHNITVIHPGVSVFAGVGERIREGQELYKRLVESGVMKNTVMILGQMNEDAAVRFRVALGATAIAEYFRDQEKKDVLFFIDNMFRFVQAGNEVATLLGTTPSEQAYQATMQTEVSNLEDRLVSTEGGSITSIQTIYVPSDEVTDAGVNTIMSFLDTAVVLSRSVAQMGLYPPVDIYQSSSSTLSKNMIGEEHYQTLTAFQQSLDRYQKLSHIVAIVGESELSPSDQLLYNRVKKIIHYLTQPFFVTEVHTARKGVYVAKKDTVADIALILAGRLDQVQPEKLLYIGALKDTKF</sequence>
<dbReference type="SUPFAM" id="SSF52540">
    <property type="entry name" value="P-loop containing nucleoside triphosphate hydrolases"/>
    <property type="match status" value="1"/>
</dbReference>
<evidence type="ECO:0000256" key="10">
    <source>
        <dbReference type="ARBA" id="ARBA00023310"/>
    </source>
</evidence>
<dbReference type="PANTHER" id="PTHR15184:SF71">
    <property type="entry name" value="ATP SYNTHASE SUBUNIT BETA, MITOCHONDRIAL"/>
    <property type="match status" value="1"/>
</dbReference>
<dbReference type="Pfam" id="PF00006">
    <property type="entry name" value="ATP-synt_ab"/>
    <property type="match status" value="1"/>
</dbReference>
<comment type="caution">
    <text evidence="12">The sequence shown here is derived from an EMBL/GenBank/DDBJ whole genome shotgun (WGS) entry which is preliminary data.</text>
</comment>
<keyword evidence="4" id="KW-0547">Nucleotide-binding</keyword>
<dbReference type="Proteomes" id="UP000034601">
    <property type="component" value="Unassembled WGS sequence"/>
</dbReference>
<dbReference type="Gene3D" id="2.40.10.170">
    <property type="match status" value="1"/>
</dbReference>
<dbReference type="InterPro" id="IPR050053">
    <property type="entry name" value="ATPase_alpha/beta_chains"/>
</dbReference>
<comment type="similarity">
    <text evidence="2">Belongs to the ATPase alpha/beta chains family.</text>
</comment>
<dbReference type="InterPro" id="IPR003593">
    <property type="entry name" value="AAA+_ATPase"/>
</dbReference>
<feature type="domain" description="AAA+ ATPase" evidence="11">
    <location>
        <begin position="150"/>
        <end position="289"/>
    </location>
</feature>
<evidence type="ECO:0000259" key="11">
    <source>
        <dbReference type="SMART" id="SM00382"/>
    </source>
</evidence>
<evidence type="ECO:0000256" key="1">
    <source>
        <dbReference type="ARBA" id="ARBA00004370"/>
    </source>
</evidence>
<reference evidence="12 13" key="1">
    <citation type="journal article" date="2015" name="Nature">
        <title>rRNA introns, odd ribosomes, and small enigmatic genomes across a large radiation of phyla.</title>
        <authorList>
            <person name="Brown C.T."/>
            <person name="Hug L.A."/>
            <person name="Thomas B.C."/>
            <person name="Sharon I."/>
            <person name="Castelle C.J."/>
            <person name="Singh A."/>
            <person name="Wilkins M.J."/>
            <person name="Williams K.H."/>
            <person name="Banfield J.F."/>
        </authorList>
    </citation>
    <scope>NUCLEOTIDE SEQUENCE [LARGE SCALE GENOMIC DNA]</scope>
</reference>
<dbReference type="PATRIC" id="fig|1618424.3.peg.981"/>
<dbReference type="InterPro" id="IPR024034">
    <property type="entry name" value="ATPase_F1/V1_b/a_C"/>
</dbReference>
<proteinExistence type="inferred from homology"/>
<keyword evidence="7" id="KW-0406">Ion transport</keyword>
<accession>A0A0G0WDM5</accession>
<dbReference type="Gene3D" id="1.10.1140.10">
    <property type="entry name" value="Bovine Mitochondrial F1-atpase, Atp Synthase Beta Chain, Chain D, domain 3"/>
    <property type="match status" value="1"/>
</dbReference>
<evidence type="ECO:0000256" key="4">
    <source>
        <dbReference type="ARBA" id="ARBA00022741"/>
    </source>
</evidence>
<keyword evidence="3" id="KW-0813">Transport</keyword>
<dbReference type="SMART" id="SM00382">
    <property type="entry name" value="AAA"/>
    <property type="match status" value="1"/>
</dbReference>
<evidence type="ECO:0000313" key="13">
    <source>
        <dbReference type="Proteomes" id="UP000034601"/>
    </source>
</evidence>
<dbReference type="GO" id="GO:0045259">
    <property type="term" value="C:proton-transporting ATP synthase complex"/>
    <property type="evidence" value="ECO:0007669"/>
    <property type="project" value="UniProtKB-KW"/>
</dbReference>
<evidence type="ECO:0000256" key="9">
    <source>
        <dbReference type="ARBA" id="ARBA00023196"/>
    </source>
</evidence>
<dbReference type="GO" id="GO:0046933">
    <property type="term" value="F:proton-transporting ATP synthase activity, rotational mechanism"/>
    <property type="evidence" value="ECO:0007669"/>
    <property type="project" value="InterPro"/>
</dbReference>
<dbReference type="PANTHER" id="PTHR15184">
    <property type="entry name" value="ATP SYNTHASE"/>
    <property type="match status" value="1"/>
</dbReference>
<dbReference type="SUPFAM" id="SSF47917">
    <property type="entry name" value="C-terminal domain of alpha and beta subunits of F1 ATP synthase"/>
    <property type="match status" value="1"/>
</dbReference>
<dbReference type="EMBL" id="LCAB01000014">
    <property type="protein sequence ID" value="KKR82370.1"/>
    <property type="molecule type" value="Genomic_DNA"/>
</dbReference>
<evidence type="ECO:0000256" key="5">
    <source>
        <dbReference type="ARBA" id="ARBA00022840"/>
    </source>
</evidence>
<organism evidence="12 13">
    <name type="scientific">Candidatus Daviesbacteria bacterium GW2011_GWA2_40_9</name>
    <dbReference type="NCBI Taxonomy" id="1618424"/>
    <lineage>
        <taxon>Bacteria</taxon>
        <taxon>Candidatus Daviesiibacteriota</taxon>
    </lineage>
</organism>
<evidence type="ECO:0000256" key="7">
    <source>
        <dbReference type="ARBA" id="ARBA00023065"/>
    </source>
</evidence>
<keyword evidence="6" id="KW-1278">Translocase</keyword>
<dbReference type="AlphaFoldDB" id="A0A0G0WDM5"/>
<dbReference type="InterPro" id="IPR005722">
    <property type="entry name" value="ATP_synth_F1_bsu"/>
</dbReference>
<protein>
    <submittedName>
        <fullName evidence="12">ATP synthase subunit beta</fullName>
    </submittedName>
</protein>
<dbReference type="PROSITE" id="PS00152">
    <property type="entry name" value="ATPASE_ALPHA_BETA"/>
    <property type="match status" value="1"/>
</dbReference>
<dbReference type="InterPro" id="IPR027417">
    <property type="entry name" value="P-loop_NTPase"/>
</dbReference>
<dbReference type="InterPro" id="IPR020003">
    <property type="entry name" value="ATPase_a/bsu_AS"/>
</dbReference>
<evidence type="ECO:0000256" key="3">
    <source>
        <dbReference type="ARBA" id="ARBA00022448"/>
    </source>
</evidence>
<dbReference type="GO" id="GO:0005524">
    <property type="term" value="F:ATP binding"/>
    <property type="evidence" value="ECO:0007669"/>
    <property type="project" value="UniProtKB-KW"/>
</dbReference>
<dbReference type="InterPro" id="IPR055190">
    <property type="entry name" value="ATP-synt_VA_C"/>
</dbReference>
<evidence type="ECO:0000256" key="6">
    <source>
        <dbReference type="ARBA" id="ARBA00022967"/>
    </source>
</evidence>
<evidence type="ECO:0000256" key="2">
    <source>
        <dbReference type="ARBA" id="ARBA00008936"/>
    </source>
</evidence>
<keyword evidence="5" id="KW-0067">ATP-binding</keyword>
<evidence type="ECO:0000313" key="12">
    <source>
        <dbReference type="EMBL" id="KKR82370.1"/>
    </source>
</evidence>
<gene>
    <name evidence="12" type="ORF">UU29_C0014G0003</name>
</gene>
<dbReference type="InterPro" id="IPR000194">
    <property type="entry name" value="ATPase_F1/V1/A1_a/bsu_nucl-bd"/>
</dbReference>
<evidence type="ECO:0000256" key="8">
    <source>
        <dbReference type="ARBA" id="ARBA00023136"/>
    </source>
</evidence>
<dbReference type="Gene3D" id="3.40.50.300">
    <property type="entry name" value="P-loop containing nucleotide triphosphate hydrolases"/>
    <property type="match status" value="1"/>
</dbReference>
<dbReference type="InterPro" id="IPR036121">
    <property type="entry name" value="ATPase_F1/V1/A1_a/bsu_N_sf"/>
</dbReference>